<reference evidence="1 2" key="1">
    <citation type="submission" date="2018-06" db="EMBL/GenBank/DDBJ databases">
        <title>Comparative genomics reveals the genomic features of Rhizophagus irregularis, R. cerebriforme, R. diaphanum and Gigaspora rosea, and their symbiotic lifestyle signature.</title>
        <authorList>
            <person name="Morin E."/>
            <person name="San Clemente H."/>
            <person name="Chen E.C.H."/>
            <person name="De La Providencia I."/>
            <person name="Hainaut M."/>
            <person name="Kuo A."/>
            <person name="Kohler A."/>
            <person name="Murat C."/>
            <person name="Tang N."/>
            <person name="Roy S."/>
            <person name="Loubradou J."/>
            <person name="Henrissat B."/>
            <person name="Grigoriev I.V."/>
            <person name="Corradi N."/>
            <person name="Roux C."/>
            <person name="Martin F.M."/>
        </authorList>
    </citation>
    <scope>NUCLEOTIDE SEQUENCE [LARGE SCALE GENOMIC DNA]</scope>
    <source>
        <strain evidence="1 2">DAOM 194757</strain>
    </source>
</reference>
<dbReference type="EMBL" id="QKWP01000123">
    <property type="protein sequence ID" value="RIB26777.1"/>
    <property type="molecule type" value="Genomic_DNA"/>
</dbReference>
<gene>
    <name evidence="1" type="ORF">C2G38_2162408</name>
</gene>
<keyword evidence="2" id="KW-1185">Reference proteome</keyword>
<evidence type="ECO:0000313" key="2">
    <source>
        <dbReference type="Proteomes" id="UP000266673"/>
    </source>
</evidence>
<dbReference type="AlphaFoldDB" id="A0A397VZL0"/>
<sequence length="104" mass="11933">MPCYADTIVRIKYVRRTEREDIKSLVVWAISSYPVERDDCEIEMVLFLPLESQERDSETQAIFERDCFYSVGGKVVPGCYEGNIRPKVFVSYPANTYDHGAATP</sequence>
<proteinExistence type="predicted"/>
<accession>A0A397VZL0</accession>
<comment type="caution">
    <text evidence="1">The sequence shown here is derived from an EMBL/GenBank/DDBJ whole genome shotgun (WGS) entry which is preliminary data.</text>
</comment>
<name>A0A397VZL0_9GLOM</name>
<evidence type="ECO:0000313" key="1">
    <source>
        <dbReference type="EMBL" id="RIB26777.1"/>
    </source>
</evidence>
<dbReference type="OrthoDB" id="2410485at2759"/>
<dbReference type="Proteomes" id="UP000266673">
    <property type="component" value="Unassembled WGS sequence"/>
</dbReference>
<protein>
    <submittedName>
        <fullName evidence="1">Uncharacterized protein</fullName>
    </submittedName>
</protein>
<organism evidence="1 2">
    <name type="scientific">Gigaspora rosea</name>
    <dbReference type="NCBI Taxonomy" id="44941"/>
    <lineage>
        <taxon>Eukaryota</taxon>
        <taxon>Fungi</taxon>
        <taxon>Fungi incertae sedis</taxon>
        <taxon>Mucoromycota</taxon>
        <taxon>Glomeromycotina</taxon>
        <taxon>Glomeromycetes</taxon>
        <taxon>Diversisporales</taxon>
        <taxon>Gigasporaceae</taxon>
        <taxon>Gigaspora</taxon>
    </lineage>
</organism>